<keyword evidence="6" id="KW-0479">Metal-binding</keyword>
<feature type="domain" description="Metalloenzyme" evidence="10">
    <location>
        <begin position="104"/>
        <end position="296"/>
    </location>
</feature>
<dbReference type="GO" id="GO:0030145">
    <property type="term" value="F:manganese ion binding"/>
    <property type="evidence" value="ECO:0007669"/>
    <property type="project" value="InterPro"/>
</dbReference>
<dbReference type="Pfam" id="PF06415">
    <property type="entry name" value="iPGM_N"/>
    <property type="match status" value="2"/>
</dbReference>
<evidence type="ECO:0000313" key="12">
    <source>
        <dbReference type="EMBL" id="SMX53843.1"/>
    </source>
</evidence>
<dbReference type="GO" id="GO:0006007">
    <property type="term" value="P:glucose catabolic process"/>
    <property type="evidence" value="ECO:0007669"/>
    <property type="project" value="InterPro"/>
</dbReference>
<accession>A0A1Y6K2E7</accession>
<dbReference type="Gene3D" id="3.40.720.10">
    <property type="entry name" value="Alkaline Phosphatase, subunit A"/>
    <property type="match status" value="1"/>
</dbReference>
<dbReference type="AlphaFoldDB" id="A0A1Y6K2E7"/>
<protein>
    <recommendedName>
        <fullName evidence="5">phosphoglycerate mutase (2,3-diphosphoglycerate-independent)</fullName>
        <ecNumber evidence="5">5.4.2.12</ecNumber>
    </recommendedName>
</protein>
<evidence type="ECO:0000256" key="4">
    <source>
        <dbReference type="ARBA" id="ARBA00008819"/>
    </source>
</evidence>
<evidence type="ECO:0000256" key="7">
    <source>
        <dbReference type="ARBA" id="ARBA00023152"/>
    </source>
</evidence>
<dbReference type="UniPathway" id="UPA00109">
    <property type="reaction ID" value="UER00186"/>
</dbReference>
<keyword evidence="8" id="KW-0464">Manganese</keyword>
<proteinExistence type="inferred from homology"/>
<keyword evidence="9" id="KW-0413">Isomerase</keyword>
<name>A0A1Y6K2E7_9CHLR</name>
<dbReference type="OrthoDB" id="9800863at2"/>
<dbReference type="PANTHER" id="PTHR31637">
    <property type="entry name" value="2,3-BISPHOSPHOGLYCERATE-INDEPENDENT PHOSPHOGLYCERATE MUTASE"/>
    <property type="match status" value="1"/>
</dbReference>
<dbReference type="EC" id="5.4.2.12" evidence="5"/>
<dbReference type="GO" id="GO:0005737">
    <property type="term" value="C:cytoplasm"/>
    <property type="evidence" value="ECO:0007669"/>
    <property type="project" value="InterPro"/>
</dbReference>
<dbReference type="Gene3D" id="3.40.1450.10">
    <property type="entry name" value="BPG-independent phosphoglycerate mutase, domain B"/>
    <property type="match status" value="2"/>
</dbReference>
<dbReference type="InterPro" id="IPR005995">
    <property type="entry name" value="Pgm_bpd_ind"/>
</dbReference>
<evidence type="ECO:0000256" key="9">
    <source>
        <dbReference type="ARBA" id="ARBA00023235"/>
    </source>
</evidence>
<evidence type="ECO:0000256" key="1">
    <source>
        <dbReference type="ARBA" id="ARBA00000370"/>
    </source>
</evidence>
<evidence type="ECO:0000256" key="5">
    <source>
        <dbReference type="ARBA" id="ARBA00012026"/>
    </source>
</evidence>
<comment type="catalytic activity">
    <reaction evidence="1">
        <text>(2R)-2-phosphoglycerate = (2R)-3-phosphoglycerate</text>
        <dbReference type="Rhea" id="RHEA:15901"/>
        <dbReference type="ChEBI" id="CHEBI:58272"/>
        <dbReference type="ChEBI" id="CHEBI:58289"/>
        <dbReference type="EC" id="5.4.2.12"/>
    </reaction>
</comment>
<evidence type="ECO:0000256" key="2">
    <source>
        <dbReference type="ARBA" id="ARBA00001936"/>
    </source>
</evidence>
<gene>
    <name evidence="12" type="ORF">CFX1CAM_0778</name>
</gene>
<organism evidence="12 13">
    <name type="scientific">Candidatus Brevifilum fermentans</name>
    <dbReference type="NCBI Taxonomy" id="1986204"/>
    <lineage>
        <taxon>Bacteria</taxon>
        <taxon>Bacillati</taxon>
        <taxon>Chloroflexota</taxon>
        <taxon>Anaerolineae</taxon>
        <taxon>Anaerolineales</taxon>
        <taxon>Anaerolineaceae</taxon>
        <taxon>Candidatus Brevifilum</taxon>
    </lineage>
</organism>
<dbReference type="SUPFAM" id="SSF53649">
    <property type="entry name" value="Alkaline phosphatase-like"/>
    <property type="match status" value="2"/>
</dbReference>
<dbReference type="SUPFAM" id="SSF64158">
    <property type="entry name" value="2,3-Bisphosphoglycerate-independent phosphoglycerate mutase, substrate-binding domain"/>
    <property type="match status" value="2"/>
</dbReference>
<dbReference type="InterPro" id="IPR011258">
    <property type="entry name" value="BPG-indep_PGM_N"/>
</dbReference>
<dbReference type="Proteomes" id="UP000195514">
    <property type="component" value="Chromosome I"/>
</dbReference>
<evidence type="ECO:0000259" key="10">
    <source>
        <dbReference type="Pfam" id="PF01676"/>
    </source>
</evidence>
<keyword evidence="13" id="KW-1185">Reference proteome</keyword>
<dbReference type="InterPro" id="IPR006124">
    <property type="entry name" value="Metalloenzyme"/>
</dbReference>
<comment type="similarity">
    <text evidence="4">Belongs to the BPG-independent phosphoglycerate mutase family.</text>
</comment>
<evidence type="ECO:0000313" key="13">
    <source>
        <dbReference type="Proteomes" id="UP000195514"/>
    </source>
</evidence>
<keyword evidence="7" id="KW-0324">Glycolysis</keyword>
<evidence type="ECO:0000256" key="8">
    <source>
        <dbReference type="ARBA" id="ARBA00023211"/>
    </source>
</evidence>
<dbReference type="KEGG" id="abat:CFX1CAM_0778"/>
<dbReference type="InterPro" id="IPR017850">
    <property type="entry name" value="Alkaline_phosphatase_core_sf"/>
</dbReference>
<feature type="domain" description="BPG-independent PGAM N-terminal" evidence="11">
    <location>
        <begin position="396"/>
        <end position="522"/>
    </location>
</feature>
<dbReference type="RefSeq" id="WP_087861757.1">
    <property type="nucleotide sequence ID" value="NZ_LT859958.1"/>
</dbReference>
<comment type="cofactor">
    <cofactor evidence="2">
        <name>Mn(2+)</name>
        <dbReference type="ChEBI" id="CHEBI:29035"/>
    </cofactor>
</comment>
<dbReference type="InterPro" id="IPR036646">
    <property type="entry name" value="PGAM_B_sf"/>
</dbReference>
<dbReference type="PANTHER" id="PTHR31637:SF0">
    <property type="entry name" value="2,3-BISPHOSPHOGLYCERATE-INDEPENDENT PHOSPHOGLYCERATE MUTASE"/>
    <property type="match status" value="1"/>
</dbReference>
<reference evidence="13" key="1">
    <citation type="submission" date="2017-05" db="EMBL/GenBank/DDBJ databases">
        <authorList>
            <person name="Kirkegaard R."/>
            <person name="Mcilroy J S."/>
        </authorList>
    </citation>
    <scope>NUCLEOTIDE SEQUENCE [LARGE SCALE GENOMIC DNA]</scope>
</reference>
<sequence length="526" mass="57149">MDNEHEFYGGLSMAAAVQEAYSRGQVDYSMEPLVRVDDRGEPVGLIKDGDGVIFCCRRGEREIELTEAFTEDGFSHFQRVPLNLSDFVILTLYHDKFLHLPVAFAPDAVSNTLGELVSQAGMKQFRCSESEKFAHITVFLNGGRNEPFPGETRKRFPSPKGVAFDQVPGLSLAEVADELIRRVSGPYRLIVTNFANGDVIGHTSNDAAKIECAEIVDHHLNRVVTAALAEELVVIITADHGNLELMRTDAGKAHVAHTSNLVPLIVLDKNSDTELIPEDGRLSDLAPTILAMLDLDPAAEMTGKNLLPGHVWGADRRVLLIILDGWGLGREDETNPIHLADTPFWDALISQHPYSRLSASGEAVGLQAGKPGNSEAGHSNIGAGRVVLQDDTRLDLALRDGSFSSNPVFLKAMQKVKARGSALHLIGLLSEKSSHGSIDYPLALIKMAKEQQLNEVYLHLIFDGRSTEPGSAPVLLKKLDEELRKIGLGQIVTGVGRGLALDRDGNYGKVQLAYEAMVDGIGTVYA</sequence>
<dbReference type="EMBL" id="LT859958">
    <property type="protein sequence ID" value="SMX53843.1"/>
    <property type="molecule type" value="Genomic_DNA"/>
</dbReference>
<dbReference type="GO" id="GO:0004619">
    <property type="term" value="F:phosphoglycerate mutase activity"/>
    <property type="evidence" value="ECO:0007669"/>
    <property type="project" value="UniProtKB-EC"/>
</dbReference>
<evidence type="ECO:0000256" key="6">
    <source>
        <dbReference type="ARBA" id="ARBA00022723"/>
    </source>
</evidence>
<comment type="pathway">
    <text evidence="3">Carbohydrate degradation; glycolysis; pyruvate from D-glyceraldehyde 3-phosphate: step 3/5.</text>
</comment>
<dbReference type="Pfam" id="PF01676">
    <property type="entry name" value="Metalloenzyme"/>
    <property type="match status" value="1"/>
</dbReference>
<dbReference type="GO" id="GO:0006096">
    <property type="term" value="P:glycolytic process"/>
    <property type="evidence" value="ECO:0007669"/>
    <property type="project" value="UniProtKB-UniPathway"/>
</dbReference>
<evidence type="ECO:0000259" key="11">
    <source>
        <dbReference type="Pfam" id="PF06415"/>
    </source>
</evidence>
<evidence type="ECO:0000256" key="3">
    <source>
        <dbReference type="ARBA" id="ARBA00004798"/>
    </source>
</evidence>
<feature type="domain" description="BPG-independent PGAM N-terminal" evidence="11">
    <location>
        <begin position="12"/>
        <end position="94"/>
    </location>
</feature>